<sequence length="587" mass="63267">MAAFEIGEQDFLLDGEPLQILSGALHYFRVHPDLWADRIRKARLMGLNTVETYVAWNAHAPERGVFDLTGGLDLGRFLDLVAAEGMHAIVRPGPYICAEWDNGGLPAWLMATPGVGVRTAEPQYLDAIAGFYDEVLAVVAPRQVTRGGPVLMVQVENEYGAYGEDAAYLRALVAMVRERGIDVPLTTCDQADDEMLGRGGLPELHKTATFGSRSPERLATLRRHQPTGPLMCMEYWDGWFDSWGEQHHTTDPAAAAADLDLLLGAGASANLYMFHGGTNLGFTNGANDKGTYLPITTSYDYDAPLAEDGTPTAKYDAFRAVIARHAPVPGGRPPARAAAPVLDVALERRVRLADALPLLVADPKSFTYLPTADEVGQWSGFTLYRTDVAADDGLLSVDEVRDRAVVLLDGEPVGTLSRTEGLTTVSLPPRAGVLDVVVEDQGRVNYGPRIGEPKGLVGHARTATRPVTRWEVGGLRLASLDPDLLAQLRAAEAQDVAPVAGPSFCHATFASVAGADHFLRLDGWSKGLVWLNGTLLGRYWSAGPTRTTYVPGPLVRERNELVVLELHGARTGTAAFVAAPDLGHTER</sequence>
<dbReference type="InterPro" id="IPR008979">
    <property type="entry name" value="Galactose-bd-like_sf"/>
</dbReference>
<comment type="similarity">
    <text evidence="1">Belongs to the glycosyl hydrolase 35 family.</text>
</comment>
<evidence type="ECO:0000256" key="3">
    <source>
        <dbReference type="ARBA" id="ARBA00023295"/>
    </source>
</evidence>
<dbReference type="PIRSF" id="PIRSF006336">
    <property type="entry name" value="B-gal"/>
    <property type="match status" value="1"/>
</dbReference>
<dbReference type="Pfam" id="PF21317">
    <property type="entry name" value="BetaGal_ABD_1"/>
    <property type="match status" value="1"/>
</dbReference>
<evidence type="ECO:0000256" key="2">
    <source>
        <dbReference type="ARBA" id="ARBA00022801"/>
    </source>
</evidence>
<evidence type="ECO:0000259" key="4">
    <source>
        <dbReference type="Pfam" id="PF01301"/>
    </source>
</evidence>
<accession>A0ABS5TYR8</accession>
<dbReference type="Pfam" id="PF21467">
    <property type="entry name" value="BetaGal_gal-bd"/>
    <property type="match status" value="1"/>
</dbReference>
<evidence type="ECO:0000256" key="1">
    <source>
        <dbReference type="ARBA" id="ARBA00009809"/>
    </source>
</evidence>
<dbReference type="SUPFAM" id="SSF51445">
    <property type="entry name" value="(Trans)glycosidases"/>
    <property type="match status" value="1"/>
</dbReference>
<dbReference type="SUPFAM" id="SSF49785">
    <property type="entry name" value="Galactose-binding domain-like"/>
    <property type="match status" value="1"/>
</dbReference>
<organism evidence="7 8">
    <name type="scientific">Cellulomonas fulva</name>
    <dbReference type="NCBI Taxonomy" id="2835530"/>
    <lineage>
        <taxon>Bacteria</taxon>
        <taxon>Bacillati</taxon>
        <taxon>Actinomycetota</taxon>
        <taxon>Actinomycetes</taxon>
        <taxon>Micrococcales</taxon>
        <taxon>Cellulomonadaceae</taxon>
        <taxon>Cellulomonas</taxon>
    </lineage>
</organism>
<dbReference type="Pfam" id="PF01301">
    <property type="entry name" value="Glyco_hydro_35"/>
    <property type="match status" value="1"/>
</dbReference>
<evidence type="ECO:0000313" key="7">
    <source>
        <dbReference type="EMBL" id="MBT0994308.1"/>
    </source>
</evidence>
<gene>
    <name evidence="7" type="ORF">KIN34_08425</name>
</gene>
<dbReference type="InterPro" id="IPR026283">
    <property type="entry name" value="B-gal_1-like"/>
</dbReference>
<dbReference type="PRINTS" id="PR00742">
    <property type="entry name" value="GLHYDRLASE35"/>
</dbReference>
<dbReference type="InterPro" id="IPR031330">
    <property type="entry name" value="Gly_Hdrlase_35_cat"/>
</dbReference>
<dbReference type="EC" id="3.2.1.23" evidence="7"/>
<proteinExistence type="inferred from homology"/>
<dbReference type="EMBL" id="JAHBOH010000001">
    <property type="protein sequence ID" value="MBT0994308.1"/>
    <property type="molecule type" value="Genomic_DNA"/>
</dbReference>
<name>A0ABS5TYR8_9CELL</name>
<evidence type="ECO:0000259" key="6">
    <source>
        <dbReference type="Pfam" id="PF21467"/>
    </source>
</evidence>
<dbReference type="GO" id="GO:0004565">
    <property type="term" value="F:beta-galactosidase activity"/>
    <property type="evidence" value="ECO:0007669"/>
    <property type="project" value="UniProtKB-EC"/>
</dbReference>
<comment type="caution">
    <text evidence="7">The sequence shown here is derived from an EMBL/GenBank/DDBJ whole genome shotgun (WGS) entry which is preliminary data.</text>
</comment>
<evidence type="ECO:0000259" key="5">
    <source>
        <dbReference type="Pfam" id="PF21317"/>
    </source>
</evidence>
<reference evidence="7 8" key="1">
    <citation type="submission" date="2021-05" db="EMBL/GenBank/DDBJ databases">
        <title>Description of Cellulomonas sp. DKR-3 sp. nov.</title>
        <authorList>
            <person name="Dahal R.H."/>
            <person name="Chaudhary D.K."/>
        </authorList>
    </citation>
    <scope>NUCLEOTIDE SEQUENCE [LARGE SCALE GENOMIC DNA]</scope>
    <source>
        <strain evidence="7 8">DKR-3</strain>
    </source>
</reference>
<dbReference type="InterPro" id="IPR048913">
    <property type="entry name" value="BetaGal_gal-bd"/>
</dbReference>
<feature type="domain" description="Beta-galactosidase 1-like first all-beta" evidence="5">
    <location>
        <begin position="372"/>
        <end position="472"/>
    </location>
</feature>
<keyword evidence="2 7" id="KW-0378">Hydrolase</keyword>
<keyword evidence="3 7" id="KW-0326">Glycosidase</keyword>
<evidence type="ECO:0000313" key="8">
    <source>
        <dbReference type="Proteomes" id="UP000722125"/>
    </source>
</evidence>
<feature type="domain" description="Beta-galactosidase galactose-binding" evidence="6">
    <location>
        <begin position="503"/>
        <end position="557"/>
    </location>
</feature>
<dbReference type="Gene3D" id="2.60.120.260">
    <property type="entry name" value="Galactose-binding domain-like"/>
    <property type="match status" value="2"/>
</dbReference>
<dbReference type="Gene3D" id="3.20.20.80">
    <property type="entry name" value="Glycosidases"/>
    <property type="match status" value="1"/>
</dbReference>
<dbReference type="InterPro" id="IPR017853">
    <property type="entry name" value="GH"/>
</dbReference>
<dbReference type="InterPro" id="IPR019801">
    <property type="entry name" value="Glyco_hydro_35_CS"/>
</dbReference>
<dbReference type="PROSITE" id="PS01182">
    <property type="entry name" value="GLYCOSYL_HYDROL_F35"/>
    <property type="match status" value="1"/>
</dbReference>
<dbReference type="Proteomes" id="UP000722125">
    <property type="component" value="Unassembled WGS sequence"/>
</dbReference>
<keyword evidence="8" id="KW-1185">Reference proteome</keyword>
<dbReference type="InterPro" id="IPR001944">
    <property type="entry name" value="Glycoside_Hdrlase_35"/>
</dbReference>
<dbReference type="RefSeq" id="WP_214349187.1">
    <property type="nucleotide sequence ID" value="NZ_JAHBOH010000001.1"/>
</dbReference>
<dbReference type="PANTHER" id="PTHR23421">
    <property type="entry name" value="BETA-GALACTOSIDASE RELATED"/>
    <property type="match status" value="1"/>
</dbReference>
<protein>
    <submittedName>
        <fullName evidence="7">Beta-galactosidase</fullName>
        <ecNumber evidence="7">3.2.1.23</ecNumber>
    </submittedName>
</protein>
<feature type="domain" description="Glycoside hydrolase 35 catalytic" evidence="4">
    <location>
        <begin position="11"/>
        <end position="323"/>
    </location>
</feature>
<dbReference type="InterPro" id="IPR048912">
    <property type="entry name" value="BetaGal1-like_ABD1"/>
</dbReference>